<dbReference type="EMBL" id="JBHSBB010000047">
    <property type="protein sequence ID" value="MFC4036275.1"/>
    <property type="molecule type" value="Genomic_DNA"/>
</dbReference>
<dbReference type="Gene3D" id="3.40.50.410">
    <property type="entry name" value="von Willebrand factor, type A domain"/>
    <property type="match status" value="1"/>
</dbReference>
<organism evidence="4 5">
    <name type="scientific">Streptomyces polygonati</name>
    <dbReference type="NCBI Taxonomy" id="1617087"/>
    <lineage>
        <taxon>Bacteria</taxon>
        <taxon>Bacillati</taxon>
        <taxon>Actinomycetota</taxon>
        <taxon>Actinomycetes</taxon>
        <taxon>Kitasatosporales</taxon>
        <taxon>Streptomycetaceae</taxon>
        <taxon>Streptomyces</taxon>
    </lineage>
</organism>
<keyword evidence="2" id="KW-0812">Transmembrane</keyword>
<sequence>MGRHRISPSDTPSSRGGPGGPSSRHRGRTAALTAVLVLAVGAGTFPVLRGGLLPVGGACRSGTVRIGAVASPDIAPAITRIADRARAEHAMTDGRCLDVRVTARDAAQVAAQLDASGGSAGSAGAAKVPDFAVWIPDDSIWVSGLVASGQGSSVSPMGSVASSPVVVGALGAQADALGWPAKTYSWAELTGAAARTGLRLGSPDPAHSATGMLALAMINASITRGAGGDSAAADAQSAGAAKLLAQRTAPTAAQALATLPGSSAPAALSDPRRDQALMLSEQAAYTHNGGSGPALRLFYPKDGAATLDYPYTLVDEMQHDVDQARAATRFLGLLGQADAVRTLTEAGFRPPAGGAAAATVRQAGGRAPQPVTASPVPPPSAADLQKLRLMWQITVQSARITTVVDVSGSMATPVPGSGRTRLDVTKASLRQALGQFTDRDEIGLWRFSTRLDGSRDYQKVVPTGRLGQQSGGATVRDRLNAAFGALEPVPDGSTGLYDTALAVYRDATASYAAGEFNAVVILTDGANEDPGSISLDALTTGLKALGDPARPVPLIAIAVGPDADKSACDTFARATGGAAYRVDDPAQIQAVLLKAVVAAATGAAARTP</sequence>
<dbReference type="Pfam" id="PF00092">
    <property type="entry name" value="VWA"/>
    <property type="match status" value="1"/>
</dbReference>
<dbReference type="PROSITE" id="PS50234">
    <property type="entry name" value="VWFA"/>
    <property type="match status" value="1"/>
</dbReference>
<feature type="domain" description="VWFA" evidence="3">
    <location>
        <begin position="399"/>
        <end position="596"/>
    </location>
</feature>
<keyword evidence="2" id="KW-0472">Membrane</keyword>
<keyword evidence="5" id="KW-1185">Reference proteome</keyword>
<gene>
    <name evidence="4" type="ORF">ACFO3J_33240</name>
</gene>
<feature type="region of interest" description="Disordered" evidence="1">
    <location>
        <begin position="1"/>
        <end position="27"/>
    </location>
</feature>
<evidence type="ECO:0000256" key="2">
    <source>
        <dbReference type="SAM" id="Phobius"/>
    </source>
</evidence>
<evidence type="ECO:0000256" key="1">
    <source>
        <dbReference type="SAM" id="MobiDB-lite"/>
    </source>
</evidence>
<accession>A0ABV8HW92</accession>
<evidence type="ECO:0000313" key="5">
    <source>
        <dbReference type="Proteomes" id="UP001595765"/>
    </source>
</evidence>
<dbReference type="Proteomes" id="UP001595765">
    <property type="component" value="Unassembled WGS sequence"/>
</dbReference>
<feature type="transmembrane region" description="Helical" evidence="2">
    <location>
        <begin position="30"/>
        <end position="48"/>
    </location>
</feature>
<name>A0ABV8HW92_9ACTN</name>
<protein>
    <submittedName>
        <fullName evidence="4">Substrate-binding domain-containing protein</fullName>
    </submittedName>
</protein>
<keyword evidence="2" id="KW-1133">Transmembrane helix</keyword>
<dbReference type="SMART" id="SM00327">
    <property type="entry name" value="VWA"/>
    <property type="match status" value="1"/>
</dbReference>
<evidence type="ECO:0000259" key="3">
    <source>
        <dbReference type="PROSITE" id="PS50234"/>
    </source>
</evidence>
<dbReference type="SUPFAM" id="SSF53850">
    <property type="entry name" value="Periplasmic binding protein-like II"/>
    <property type="match status" value="1"/>
</dbReference>
<proteinExistence type="predicted"/>
<comment type="caution">
    <text evidence="4">The sequence shown here is derived from an EMBL/GenBank/DDBJ whole genome shotgun (WGS) entry which is preliminary data.</text>
</comment>
<dbReference type="SUPFAM" id="SSF53300">
    <property type="entry name" value="vWA-like"/>
    <property type="match status" value="1"/>
</dbReference>
<reference evidence="5" key="1">
    <citation type="journal article" date="2019" name="Int. J. Syst. Evol. Microbiol.">
        <title>The Global Catalogue of Microorganisms (GCM) 10K type strain sequencing project: providing services to taxonomists for standard genome sequencing and annotation.</title>
        <authorList>
            <consortium name="The Broad Institute Genomics Platform"/>
            <consortium name="The Broad Institute Genome Sequencing Center for Infectious Disease"/>
            <person name="Wu L."/>
            <person name="Ma J."/>
        </authorList>
    </citation>
    <scope>NUCLEOTIDE SEQUENCE [LARGE SCALE GENOMIC DNA]</scope>
    <source>
        <strain evidence="5">CGMCC 4.7237</strain>
    </source>
</reference>
<dbReference type="Pfam" id="PF13531">
    <property type="entry name" value="SBP_bac_11"/>
    <property type="match status" value="1"/>
</dbReference>
<dbReference type="RefSeq" id="WP_386437680.1">
    <property type="nucleotide sequence ID" value="NZ_JBHSBB010000047.1"/>
</dbReference>
<dbReference type="InterPro" id="IPR036465">
    <property type="entry name" value="vWFA_dom_sf"/>
</dbReference>
<dbReference type="InterPro" id="IPR002035">
    <property type="entry name" value="VWF_A"/>
</dbReference>
<evidence type="ECO:0000313" key="4">
    <source>
        <dbReference type="EMBL" id="MFC4036275.1"/>
    </source>
</evidence>